<dbReference type="EMBL" id="VIIS01000255">
    <property type="protein sequence ID" value="KAF0311219.1"/>
    <property type="molecule type" value="Genomic_DNA"/>
</dbReference>
<dbReference type="Proteomes" id="UP000440578">
    <property type="component" value="Unassembled WGS sequence"/>
</dbReference>
<dbReference type="SMART" id="SM01100">
    <property type="entry name" value="CRAL_TRIO_N"/>
    <property type="match status" value="1"/>
</dbReference>
<accession>A0A6A4X158</accession>
<keyword evidence="3" id="KW-1185">Reference proteome</keyword>
<gene>
    <name evidence="2" type="primary">TTPAL_2</name>
    <name evidence="2" type="ORF">FJT64_017962</name>
</gene>
<comment type="caution">
    <text evidence="2">The sequence shown here is derived from an EMBL/GenBank/DDBJ whole genome shotgun (WGS) entry which is preliminary data.</text>
</comment>
<sequence>MAGCSGEETDEFQSVFGSSDFQLTPELRKKAEEELQEKEEWRERDIAALRDLVADDADLNSRMDDEFLLRFLRARKFDYDSSFQMLQQYYWTRARHQHLFDRLLPSTQERVLRHGLQMVLPQRDPNGCRVFVFRPGAWDPSAVTMDDIFISNVLLLEHMAREQATQVCGVVAIQDFTGFGFHQMKHFTTEHIRRMISILQIPPGCFLRTDGMGRGPMIEGASRHHDGREQRPYVGLSSEPQIGGGSCSFSLISCGLESQHRASQPLHKYPEQEAQEAGVVQHQGSTQKLLRASQKTRTEESLILKSLNMICLIGLTLFVQLDLQALQLSMDLLHMMEFEGKLVLI</sequence>
<dbReference type="InterPro" id="IPR001251">
    <property type="entry name" value="CRAL-TRIO_dom"/>
</dbReference>
<dbReference type="PANTHER" id="PTHR10174:SF130">
    <property type="entry name" value="ALPHA-TOCOPHEROL TRANSFER PROTEIN-LIKE"/>
    <property type="match status" value="1"/>
</dbReference>
<dbReference type="PANTHER" id="PTHR10174">
    <property type="entry name" value="ALPHA-TOCOPHEROL TRANSFER PROTEIN-RELATED"/>
    <property type="match status" value="1"/>
</dbReference>
<evidence type="ECO:0000313" key="2">
    <source>
        <dbReference type="EMBL" id="KAF0311219.1"/>
    </source>
</evidence>
<dbReference type="InterPro" id="IPR036273">
    <property type="entry name" value="CRAL/TRIO_N_dom_sf"/>
</dbReference>
<dbReference type="Pfam" id="PF03765">
    <property type="entry name" value="CRAL_TRIO_N"/>
    <property type="match status" value="1"/>
</dbReference>
<evidence type="ECO:0000313" key="3">
    <source>
        <dbReference type="Proteomes" id="UP000440578"/>
    </source>
</evidence>
<proteinExistence type="predicted"/>
<dbReference type="Gene3D" id="3.40.525.10">
    <property type="entry name" value="CRAL-TRIO lipid binding domain"/>
    <property type="match status" value="1"/>
</dbReference>
<dbReference type="InterPro" id="IPR036865">
    <property type="entry name" value="CRAL-TRIO_dom_sf"/>
</dbReference>
<dbReference type="Gene3D" id="1.10.8.20">
    <property type="entry name" value="N-terminal domain of phosphatidylinositol transfer protein sec14p"/>
    <property type="match status" value="1"/>
</dbReference>
<evidence type="ECO:0000259" key="1">
    <source>
        <dbReference type="SMART" id="SM01100"/>
    </source>
</evidence>
<dbReference type="Pfam" id="PF00650">
    <property type="entry name" value="CRAL_TRIO"/>
    <property type="match status" value="1"/>
</dbReference>
<dbReference type="GO" id="GO:0016020">
    <property type="term" value="C:membrane"/>
    <property type="evidence" value="ECO:0007669"/>
    <property type="project" value="TreeGrafter"/>
</dbReference>
<dbReference type="SUPFAM" id="SSF52087">
    <property type="entry name" value="CRAL/TRIO domain"/>
    <property type="match status" value="1"/>
</dbReference>
<dbReference type="AlphaFoldDB" id="A0A6A4X158"/>
<feature type="domain" description="CRAL/TRIO N-terminal" evidence="1">
    <location>
        <begin position="64"/>
        <end position="89"/>
    </location>
</feature>
<reference evidence="2 3" key="1">
    <citation type="submission" date="2019-07" db="EMBL/GenBank/DDBJ databases">
        <title>Draft genome assembly of a fouling barnacle, Amphibalanus amphitrite (Darwin, 1854): The first reference genome for Thecostraca.</title>
        <authorList>
            <person name="Kim W."/>
        </authorList>
    </citation>
    <scope>NUCLEOTIDE SEQUENCE [LARGE SCALE GENOMIC DNA]</scope>
    <source>
        <strain evidence="2">SNU_AA5</strain>
        <tissue evidence="2">Soma without cirri and trophi</tissue>
    </source>
</reference>
<dbReference type="GO" id="GO:1902936">
    <property type="term" value="F:phosphatidylinositol bisphosphate binding"/>
    <property type="evidence" value="ECO:0007669"/>
    <property type="project" value="TreeGrafter"/>
</dbReference>
<dbReference type="OrthoDB" id="75724at2759"/>
<protein>
    <submittedName>
        <fullName evidence="2">Alpha-tocopherol transfer protein-like</fullName>
    </submittedName>
</protein>
<dbReference type="SUPFAM" id="SSF46938">
    <property type="entry name" value="CRAL/TRIO N-terminal domain"/>
    <property type="match status" value="1"/>
</dbReference>
<dbReference type="InterPro" id="IPR011074">
    <property type="entry name" value="CRAL/TRIO_N_dom"/>
</dbReference>
<organism evidence="2 3">
    <name type="scientific">Amphibalanus amphitrite</name>
    <name type="common">Striped barnacle</name>
    <name type="synonym">Balanus amphitrite</name>
    <dbReference type="NCBI Taxonomy" id="1232801"/>
    <lineage>
        <taxon>Eukaryota</taxon>
        <taxon>Metazoa</taxon>
        <taxon>Ecdysozoa</taxon>
        <taxon>Arthropoda</taxon>
        <taxon>Crustacea</taxon>
        <taxon>Multicrustacea</taxon>
        <taxon>Cirripedia</taxon>
        <taxon>Thoracica</taxon>
        <taxon>Thoracicalcarea</taxon>
        <taxon>Balanomorpha</taxon>
        <taxon>Balanoidea</taxon>
        <taxon>Balanidae</taxon>
        <taxon>Amphibalaninae</taxon>
        <taxon>Amphibalanus</taxon>
    </lineage>
</organism>
<dbReference type="CDD" id="cd00170">
    <property type="entry name" value="SEC14"/>
    <property type="match status" value="1"/>
</dbReference>
<name>A0A6A4X158_AMPAM</name>
<dbReference type="PRINTS" id="PR00180">
    <property type="entry name" value="CRETINALDHBP"/>
</dbReference>